<organism evidence="1 2">
    <name type="scientific">Neobacillus notoginsengisoli</name>
    <dbReference type="NCBI Taxonomy" id="1578198"/>
    <lineage>
        <taxon>Bacteria</taxon>
        <taxon>Bacillati</taxon>
        <taxon>Bacillota</taxon>
        <taxon>Bacilli</taxon>
        <taxon>Bacillales</taxon>
        <taxon>Bacillaceae</taxon>
        <taxon>Neobacillus</taxon>
    </lineage>
</organism>
<evidence type="ECO:0000313" key="1">
    <source>
        <dbReference type="EMBL" id="RHW41487.1"/>
    </source>
</evidence>
<name>A0A417YVR5_9BACI</name>
<keyword evidence="2" id="KW-1185">Reference proteome</keyword>
<sequence>MNLEKMLIEKKYYESFMEGQSEHPAAVLAEAYLEARERGEEGLQEIRFAQGEVYFGFRDYEAAIQKWEGISGSLKSWSVKNTADSYYELGELAKAEDLYRAAEPKNNSLKAEVALQLFALYIEKGKEEAASDTIKGLIAENPGYPDAASLARNFFESRGDWSSATDLAANELERTKTTDWADVLISYVDRGATSGMHPAYFMKVLAFLYELDKDRFGHLAASLWKNYFGTENYFAWINEFNALLAGLSDLPNGEWPELTELYKEAYLDFTTSGNYSIQSLSGIMPPLLKNWLDIEDRQTIGLAASALLAWSGKYPGGISAKSIETAETALSHSKRTENDFTEGLSLLSEIAAWSNSQGMQLGPRFEWIAGELANFRTRHVVTVGMQGSGKAHVLRNIFGDAYPDGADSGALAFKYQDEAAVSKVTDEGIDEVEVFEELTSAENGNGIISFSLPIPFLKDSGLSFIDLPEFEDETLGPDEMEYIHLADSLLVTVESREPLTTPERIVIGQIREMQPGLPIHFLLTQTGEPDPYAFEQAAMQIKASFPDSEVIKAGPSPDRNYLFEDIVKAAVIGTPERSIIGSRSDKLLLLIRRALDHLLLQRTEQEKGIQDKIENEEQMASKLTGAIHQLNDIESEKIEKIQKSYRLLVDEAKAEMLTEIPEILRGTADVIKEDSDFRNIHLDLNEEMNRRLNEYMNGTAMPKLRTALEQWIEETGGELIHIQEYLDEMSDGFNKLYGQDWIRLDCDFRIVEDWKRDIGRMTNGYQLDKVNILLRRTPSQIFLKGAGKLFGALPQNNAMLYNRYKTYVETEDYLDTARHVNDRFFLQFDLFEKAIGRDISLFFHRPHEVLDATLRDTQAQLENSRSMADDMKKNPQRFHDPVALFSIRLRQLEWLEIVGNRL</sequence>
<proteinExistence type="predicted"/>
<protein>
    <submittedName>
        <fullName evidence="1">GTP-binding protein</fullName>
    </submittedName>
</protein>
<comment type="caution">
    <text evidence="1">The sequence shown here is derived from an EMBL/GenBank/DDBJ whole genome shotgun (WGS) entry which is preliminary data.</text>
</comment>
<dbReference type="InterPro" id="IPR011990">
    <property type="entry name" value="TPR-like_helical_dom_sf"/>
</dbReference>
<gene>
    <name evidence="1" type="ORF">D1B31_07120</name>
</gene>
<dbReference type="EMBL" id="QWEG01000004">
    <property type="protein sequence ID" value="RHW41487.1"/>
    <property type="molecule type" value="Genomic_DNA"/>
</dbReference>
<dbReference type="OrthoDB" id="2953146at2"/>
<reference evidence="1 2" key="1">
    <citation type="journal article" date="2017" name="Int. J. Syst. Evol. Microbiol.">
        <title>Bacillus notoginsengisoli sp. nov., a novel bacterium isolated from the rhizosphere of Panax notoginseng.</title>
        <authorList>
            <person name="Zhang M.Y."/>
            <person name="Cheng J."/>
            <person name="Cai Y."/>
            <person name="Zhang T.Y."/>
            <person name="Wu Y.Y."/>
            <person name="Manikprabhu D."/>
            <person name="Li W.J."/>
            <person name="Zhang Y.X."/>
        </authorList>
    </citation>
    <scope>NUCLEOTIDE SEQUENCE [LARGE SCALE GENOMIC DNA]</scope>
    <source>
        <strain evidence="1 2">JCM 30743</strain>
    </source>
</reference>
<dbReference type="RefSeq" id="WP_118920071.1">
    <property type="nucleotide sequence ID" value="NZ_QWEG01000004.1"/>
</dbReference>
<dbReference type="AlphaFoldDB" id="A0A417YVR5"/>
<dbReference type="Proteomes" id="UP000284416">
    <property type="component" value="Unassembled WGS sequence"/>
</dbReference>
<dbReference type="SUPFAM" id="SSF48452">
    <property type="entry name" value="TPR-like"/>
    <property type="match status" value="1"/>
</dbReference>
<accession>A0A417YVR5</accession>
<evidence type="ECO:0000313" key="2">
    <source>
        <dbReference type="Proteomes" id="UP000284416"/>
    </source>
</evidence>
<dbReference type="Gene3D" id="1.25.40.10">
    <property type="entry name" value="Tetratricopeptide repeat domain"/>
    <property type="match status" value="1"/>
</dbReference>